<name>A0A0M4MTZ6_9SPHN</name>
<accession>A0A0M4MTZ6</accession>
<gene>
    <name evidence="3" type="ORF">AMC99_01578</name>
</gene>
<keyword evidence="4" id="KW-1185">Reference proteome</keyword>
<dbReference type="STRING" id="361183.AMC99_01578"/>
<protein>
    <recommendedName>
        <fullName evidence="2">Putative Flp pilus-assembly TadG-like N-terminal domain-containing protein</fullName>
    </recommendedName>
</protein>
<evidence type="ECO:0000313" key="3">
    <source>
        <dbReference type="EMBL" id="ALE16870.1"/>
    </source>
</evidence>
<evidence type="ECO:0000313" key="4">
    <source>
        <dbReference type="Proteomes" id="UP000057938"/>
    </source>
</evidence>
<sequence length="424" mass="44323">MRKLVSSFIRKLREDVRGNVLIISAIGAASMVGAAGVGVDTVQWYLSKRQLQQAADSGALAGALNHYKGFAITDAATHEVDRNYVDPFTIVRIVNPPQEGDYNGDTSAIEVVVTASRALPFSGIFLTQPPTIRVRSVAKTVAVGKPCVLATATDGIGVDVFGNALVDLDCPVASNSPEGVSVDVGGTSYLDTNLIMSVGGIDYGNGNINPNAGIVPYGLEVEDPLASRGLTPPSTPSGCTQNNFGVRPSQNLTIGPGRYCNGFDVKGTLRMNPGIYIIDRGTFKINAGAKIVGEGVTIVLTGSTSSNVATIQINGSAELDLRAPTEAEATAAGDADWAGILFYQDEMGDGTQHTFNGGADIDLNGVIYMPTADITYNGGATQDAQCLLLIGERVRFGGSNKIENNCSDEIEAIDTSAKVVRVVE</sequence>
<dbReference type="InterPro" id="IPR028087">
    <property type="entry name" value="Tad_N"/>
</dbReference>
<dbReference type="RefSeq" id="WP_061925007.1">
    <property type="nucleotide sequence ID" value="NZ_CP012669.1"/>
</dbReference>
<evidence type="ECO:0000259" key="2">
    <source>
        <dbReference type="Pfam" id="PF13400"/>
    </source>
</evidence>
<keyword evidence="1" id="KW-0812">Transmembrane</keyword>
<dbReference type="Proteomes" id="UP000057938">
    <property type="component" value="Chromosome"/>
</dbReference>
<dbReference type="KEGG" id="aep:AMC99_01578"/>
<dbReference type="PATRIC" id="fig|361183.4.peg.1551"/>
<feature type="transmembrane region" description="Helical" evidence="1">
    <location>
        <begin position="20"/>
        <end position="46"/>
    </location>
</feature>
<feature type="domain" description="Putative Flp pilus-assembly TadG-like N-terminal" evidence="2">
    <location>
        <begin position="18"/>
        <end position="63"/>
    </location>
</feature>
<reference evidence="3 4" key="1">
    <citation type="submission" date="2015-09" db="EMBL/GenBank/DDBJ databases">
        <title>Complete genome sequence of a benzo[a]pyrene-degrading bacterium Altererythrobacter epoxidivorans CGMCC 1.7731T.</title>
        <authorList>
            <person name="Li Z."/>
            <person name="Cheng H."/>
            <person name="Huo Y."/>
            <person name="Xu X."/>
        </authorList>
    </citation>
    <scope>NUCLEOTIDE SEQUENCE [LARGE SCALE GENOMIC DNA]</scope>
    <source>
        <strain evidence="3 4">CGMCC 1.7731</strain>
    </source>
</reference>
<keyword evidence="1" id="KW-0472">Membrane</keyword>
<dbReference type="AlphaFoldDB" id="A0A0M4MTZ6"/>
<dbReference type="EMBL" id="CP012669">
    <property type="protein sequence ID" value="ALE16870.1"/>
    <property type="molecule type" value="Genomic_DNA"/>
</dbReference>
<keyword evidence="1" id="KW-1133">Transmembrane helix</keyword>
<proteinExistence type="predicted"/>
<organism evidence="3 4">
    <name type="scientific">Altererythrobacter epoxidivorans</name>
    <dbReference type="NCBI Taxonomy" id="361183"/>
    <lineage>
        <taxon>Bacteria</taxon>
        <taxon>Pseudomonadati</taxon>
        <taxon>Pseudomonadota</taxon>
        <taxon>Alphaproteobacteria</taxon>
        <taxon>Sphingomonadales</taxon>
        <taxon>Erythrobacteraceae</taxon>
        <taxon>Altererythrobacter</taxon>
    </lineage>
</organism>
<dbReference type="Pfam" id="PF13400">
    <property type="entry name" value="Tad"/>
    <property type="match status" value="1"/>
</dbReference>
<evidence type="ECO:0000256" key="1">
    <source>
        <dbReference type="SAM" id="Phobius"/>
    </source>
</evidence>